<keyword evidence="10 15" id="KW-0520">NAD</keyword>
<sequence>MDIKSAEQKVAELHNLLNQYNYEYHVLDKPSVPDAEYDRVMNELIAIENEFPELRTADSPTQRVGGNTLEAFQKVEHRTPMLSLGNAFNEEDLRDFDRKVRQAAGDDYSYVCELKIDGLAVSLRYEDGLFIQGATRGDGTVGEDITANLKTIKSIPLRISEPLTMEVRGEAFMPKRSFEALNKAKEEREEEPFANPRNAAAGSLRQLDPRIAASRNLDIFLYAIADVGETGVVSHSSGLDLLDKFGFKTNKERKKCSTIDEVIEYVEGWVERRPDLQYDIDGIVIKVDSLELQERLGTTAKSPRWAVAYKFPAEEVVTRLKDIELSVGRTGVVTPTAILEPVRVAGTTVQRASLHNEDLIREKDIKIGDYVVVKKAGDIIPEVVNVLEERRTGEELDFRMPEECPECGSGLVRLEGEVALRCINPKCPAQIREGLIHFVSRNAMNIDGLGEKVISQLFQEGLIEDVADIYRLEREQLLQLERMGEKSVDNLLNAIEASKANSLEKLLFGLGIRHVGAKAAKTLAQEFETIDTLMNASKDELTAINEIGDKMADAVVAYFEKEEAIELIGELKAAGVNIEYKGPKPVKAEEIDSYFAGKTVVLTGKIEQLGRNEAKQKIEELGGKVTGSVSKKTDLLIAGEDAGSKLAKAQELEIEIWDEEKLLEELNR</sequence>
<feature type="binding site" evidence="15">
    <location>
        <begin position="34"/>
        <end position="38"/>
    </location>
    <ligand>
        <name>NAD(+)</name>
        <dbReference type="ChEBI" id="CHEBI:57540"/>
    </ligand>
</feature>
<dbReference type="NCBIfam" id="NF005932">
    <property type="entry name" value="PRK07956.1"/>
    <property type="match status" value="1"/>
</dbReference>
<dbReference type="CDD" id="cd00114">
    <property type="entry name" value="LIGANc"/>
    <property type="match status" value="1"/>
</dbReference>
<dbReference type="Gene3D" id="6.20.10.30">
    <property type="match status" value="1"/>
</dbReference>
<evidence type="ECO:0000256" key="10">
    <source>
        <dbReference type="ARBA" id="ARBA00023027"/>
    </source>
</evidence>
<dbReference type="InterPro" id="IPR041663">
    <property type="entry name" value="DisA/LigA_HHH"/>
</dbReference>
<dbReference type="Gene3D" id="1.10.150.20">
    <property type="entry name" value="5' to 3' exonuclease, C-terminal subdomain"/>
    <property type="match status" value="2"/>
</dbReference>
<dbReference type="RefSeq" id="WP_148948055.1">
    <property type="nucleotide sequence ID" value="NZ_VTEH01000016.1"/>
</dbReference>
<dbReference type="PANTHER" id="PTHR23389">
    <property type="entry name" value="CHROMOSOME TRANSMISSION FIDELITY FACTOR 18"/>
    <property type="match status" value="1"/>
</dbReference>
<dbReference type="InterPro" id="IPR003583">
    <property type="entry name" value="Hlx-hairpin-Hlx_DNA-bd_motif"/>
</dbReference>
<dbReference type="SUPFAM" id="SSF56091">
    <property type="entry name" value="DNA ligase/mRNA capping enzyme, catalytic domain"/>
    <property type="match status" value="1"/>
</dbReference>
<dbReference type="GO" id="GO:0003911">
    <property type="term" value="F:DNA ligase (NAD+) activity"/>
    <property type="evidence" value="ECO:0007669"/>
    <property type="project" value="UniProtKB-UniRule"/>
</dbReference>
<feature type="binding site" evidence="15">
    <location>
        <position position="407"/>
    </location>
    <ligand>
        <name>Zn(2+)</name>
        <dbReference type="ChEBI" id="CHEBI:29105"/>
    </ligand>
</feature>
<keyword evidence="11 15" id="KW-0234">DNA repair</keyword>
<proteinExistence type="inferred from homology"/>
<evidence type="ECO:0000256" key="3">
    <source>
        <dbReference type="ARBA" id="ARBA00013308"/>
    </source>
</evidence>
<dbReference type="GO" id="GO:0046872">
    <property type="term" value="F:metal ion binding"/>
    <property type="evidence" value="ECO:0007669"/>
    <property type="project" value="UniProtKB-KW"/>
</dbReference>
<feature type="binding site" evidence="15">
    <location>
        <position position="136"/>
    </location>
    <ligand>
        <name>NAD(+)</name>
        <dbReference type="ChEBI" id="CHEBI:57540"/>
    </ligand>
</feature>
<dbReference type="Pfam" id="PF03120">
    <property type="entry name" value="OB_DNA_ligase"/>
    <property type="match status" value="1"/>
</dbReference>
<dbReference type="HAMAP" id="MF_01588">
    <property type="entry name" value="DNA_ligase_A"/>
    <property type="match status" value="1"/>
</dbReference>
<feature type="binding site" evidence="15">
    <location>
        <position position="404"/>
    </location>
    <ligand>
        <name>Zn(2+)</name>
        <dbReference type="ChEBI" id="CHEBI:29105"/>
    </ligand>
</feature>
<dbReference type="Pfam" id="PF12826">
    <property type="entry name" value="HHH_2"/>
    <property type="match status" value="1"/>
</dbReference>
<dbReference type="PROSITE" id="PS01056">
    <property type="entry name" value="DNA_LIGASE_N2"/>
    <property type="match status" value="1"/>
</dbReference>
<evidence type="ECO:0000313" key="18">
    <source>
        <dbReference type="EMBL" id="TYR73657.1"/>
    </source>
</evidence>
<dbReference type="GO" id="GO:0006281">
    <property type="term" value="P:DNA repair"/>
    <property type="evidence" value="ECO:0007669"/>
    <property type="project" value="UniProtKB-KW"/>
</dbReference>
<dbReference type="FunFam" id="1.10.150.20:FF:000007">
    <property type="entry name" value="DNA ligase"/>
    <property type="match status" value="1"/>
</dbReference>
<evidence type="ECO:0000313" key="19">
    <source>
        <dbReference type="Proteomes" id="UP000323317"/>
    </source>
</evidence>
<accession>A0A5D4K8E2</accession>
<dbReference type="SUPFAM" id="SSF50249">
    <property type="entry name" value="Nucleic acid-binding proteins"/>
    <property type="match status" value="1"/>
</dbReference>
<dbReference type="FunFam" id="3.30.470.30:FF:000001">
    <property type="entry name" value="DNA ligase"/>
    <property type="match status" value="1"/>
</dbReference>
<dbReference type="InterPro" id="IPR013839">
    <property type="entry name" value="DNAligase_adenylation"/>
</dbReference>
<dbReference type="GO" id="GO:0006260">
    <property type="term" value="P:DNA replication"/>
    <property type="evidence" value="ECO:0007669"/>
    <property type="project" value="UniProtKB-KW"/>
</dbReference>
<dbReference type="PANTHER" id="PTHR23389:SF9">
    <property type="entry name" value="DNA LIGASE"/>
    <property type="match status" value="1"/>
</dbReference>
<dbReference type="NCBIfam" id="TIGR00575">
    <property type="entry name" value="dnlj"/>
    <property type="match status" value="1"/>
</dbReference>
<dbReference type="FunFam" id="3.40.50.10190:FF:000026">
    <property type="entry name" value="DNA ligase"/>
    <property type="match status" value="1"/>
</dbReference>
<dbReference type="Proteomes" id="UP000323317">
    <property type="component" value="Unassembled WGS sequence"/>
</dbReference>
<feature type="binding site" evidence="15">
    <location>
        <position position="113"/>
    </location>
    <ligand>
        <name>NAD(+)</name>
        <dbReference type="ChEBI" id="CHEBI:57540"/>
    </ligand>
</feature>
<evidence type="ECO:0000256" key="6">
    <source>
        <dbReference type="ARBA" id="ARBA00022723"/>
    </source>
</evidence>
<evidence type="ECO:0000256" key="5">
    <source>
        <dbReference type="ARBA" id="ARBA00022705"/>
    </source>
</evidence>
<evidence type="ECO:0000256" key="8">
    <source>
        <dbReference type="ARBA" id="ARBA00022833"/>
    </source>
</evidence>
<dbReference type="InterPro" id="IPR001357">
    <property type="entry name" value="BRCT_dom"/>
</dbReference>
<dbReference type="EMBL" id="VTEH01000016">
    <property type="protein sequence ID" value="TYR73657.1"/>
    <property type="molecule type" value="Genomic_DNA"/>
</dbReference>
<dbReference type="InterPro" id="IPR033136">
    <property type="entry name" value="DNA_ligase_CS"/>
</dbReference>
<reference evidence="18 19" key="1">
    <citation type="submission" date="2019-08" db="EMBL/GenBank/DDBJ databases">
        <title>Bacillus genomes from the desert of Cuatro Cienegas, Coahuila.</title>
        <authorList>
            <person name="Olmedo-Alvarez G."/>
        </authorList>
    </citation>
    <scope>NUCLEOTIDE SEQUENCE [LARGE SCALE GENOMIC DNA]</scope>
    <source>
        <strain evidence="18 19">CH40_1T</strain>
    </source>
</reference>
<evidence type="ECO:0000256" key="2">
    <source>
        <dbReference type="ARBA" id="ARBA00012722"/>
    </source>
</evidence>
<dbReference type="CDD" id="cd17748">
    <property type="entry name" value="BRCT_DNA_ligase_like"/>
    <property type="match status" value="1"/>
</dbReference>
<evidence type="ECO:0000256" key="15">
    <source>
        <dbReference type="HAMAP-Rule" id="MF_01588"/>
    </source>
</evidence>
<dbReference type="InterPro" id="IPR004150">
    <property type="entry name" value="NAD_DNA_ligase_OB"/>
</dbReference>
<evidence type="ECO:0000256" key="1">
    <source>
        <dbReference type="ARBA" id="ARBA00004067"/>
    </source>
</evidence>
<dbReference type="Gene3D" id="1.10.287.610">
    <property type="entry name" value="Helix hairpin bin"/>
    <property type="match status" value="1"/>
</dbReference>
<feature type="domain" description="BRCT" evidence="17">
    <location>
        <begin position="590"/>
        <end position="668"/>
    </location>
</feature>
<dbReference type="Pfam" id="PF00533">
    <property type="entry name" value="BRCT"/>
    <property type="match status" value="1"/>
</dbReference>
<comment type="catalytic activity">
    <reaction evidence="13 15 16">
        <text>NAD(+) + (deoxyribonucleotide)n-3'-hydroxyl + 5'-phospho-(deoxyribonucleotide)m = (deoxyribonucleotide)n+m + AMP + beta-nicotinamide D-nucleotide.</text>
        <dbReference type="EC" id="6.5.1.2"/>
    </reaction>
</comment>
<dbReference type="PROSITE" id="PS50172">
    <property type="entry name" value="BRCT"/>
    <property type="match status" value="1"/>
</dbReference>
<keyword evidence="12 15" id="KW-0464">Manganese</keyword>
<dbReference type="Pfam" id="PF03119">
    <property type="entry name" value="DNA_ligase_ZBD"/>
    <property type="match status" value="1"/>
</dbReference>
<gene>
    <name evidence="15 18" type="primary">ligA</name>
    <name evidence="18" type="ORF">FZC79_17420</name>
</gene>
<dbReference type="Pfam" id="PF01653">
    <property type="entry name" value="DNA_ligase_aden"/>
    <property type="match status" value="1"/>
</dbReference>
<dbReference type="SMART" id="SM00532">
    <property type="entry name" value="LIGANc"/>
    <property type="match status" value="1"/>
</dbReference>
<evidence type="ECO:0000256" key="11">
    <source>
        <dbReference type="ARBA" id="ARBA00023204"/>
    </source>
</evidence>
<dbReference type="FunFam" id="1.10.150.20:FF:000006">
    <property type="entry name" value="DNA ligase"/>
    <property type="match status" value="1"/>
</dbReference>
<comment type="function">
    <text evidence="1 15">DNA ligase that catalyzes the formation of phosphodiester linkages between 5'-phosphoryl and 3'-hydroxyl groups in double-stranded DNA using NAD as a coenzyme and as the energy source for the reaction. It is essential for DNA replication and repair of damaged DNA.</text>
</comment>
<evidence type="ECO:0000256" key="16">
    <source>
        <dbReference type="RuleBase" id="RU000618"/>
    </source>
</evidence>
<dbReference type="FunFam" id="2.40.50.140:FF:000012">
    <property type="entry name" value="DNA ligase"/>
    <property type="match status" value="1"/>
</dbReference>
<evidence type="ECO:0000256" key="4">
    <source>
        <dbReference type="ARBA" id="ARBA00022598"/>
    </source>
</evidence>
<dbReference type="SMART" id="SM00292">
    <property type="entry name" value="BRCT"/>
    <property type="match status" value="1"/>
</dbReference>
<feature type="active site" description="N6-AMP-lysine intermediate" evidence="15">
    <location>
        <position position="115"/>
    </location>
</feature>
<evidence type="ECO:0000256" key="7">
    <source>
        <dbReference type="ARBA" id="ARBA00022763"/>
    </source>
</evidence>
<dbReference type="InterPro" id="IPR036420">
    <property type="entry name" value="BRCT_dom_sf"/>
</dbReference>
<keyword evidence="4 15" id="KW-0436">Ligase</keyword>
<keyword evidence="5 15" id="KW-0235">DNA replication</keyword>
<dbReference type="InterPro" id="IPR013840">
    <property type="entry name" value="DNAligase_N"/>
</dbReference>
<feature type="binding site" evidence="15">
    <location>
        <position position="310"/>
    </location>
    <ligand>
        <name>NAD(+)</name>
        <dbReference type="ChEBI" id="CHEBI:57540"/>
    </ligand>
</feature>
<name>A0A5D4K8E2_9BACI</name>
<dbReference type="InterPro" id="IPR010994">
    <property type="entry name" value="RuvA_2-like"/>
</dbReference>
<dbReference type="FunFam" id="1.10.287.610:FF:000002">
    <property type="entry name" value="DNA ligase"/>
    <property type="match status" value="1"/>
</dbReference>
<dbReference type="Gene3D" id="3.40.50.10190">
    <property type="entry name" value="BRCT domain"/>
    <property type="match status" value="1"/>
</dbReference>
<protein>
    <recommendedName>
        <fullName evidence="3 15">DNA ligase</fullName>
        <ecNumber evidence="2 15">6.5.1.2</ecNumber>
    </recommendedName>
    <alternativeName>
        <fullName evidence="15">Polydeoxyribonucleotide synthase [NAD(+)]</fullName>
    </alternativeName>
</protein>
<feature type="binding site" evidence="15">
    <location>
        <position position="427"/>
    </location>
    <ligand>
        <name>Zn(2+)</name>
        <dbReference type="ChEBI" id="CHEBI:29105"/>
    </ligand>
</feature>
<dbReference type="GO" id="GO:0005829">
    <property type="term" value="C:cytosol"/>
    <property type="evidence" value="ECO:0007669"/>
    <property type="project" value="TreeGrafter"/>
</dbReference>
<feature type="binding site" evidence="15">
    <location>
        <position position="422"/>
    </location>
    <ligand>
        <name>Zn(2+)</name>
        <dbReference type="ChEBI" id="CHEBI:29105"/>
    </ligand>
</feature>
<keyword evidence="6 15" id="KW-0479">Metal-binding</keyword>
<comment type="similarity">
    <text evidence="14 15">Belongs to the NAD-dependent DNA ligase family. LigA subfamily.</text>
</comment>
<feature type="binding site" evidence="15">
    <location>
        <position position="286"/>
    </location>
    <ligand>
        <name>NAD(+)</name>
        <dbReference type="ChEBI" id="CHEBI:57540"/>
    </ligand>
</feature>
<dbReference type="Gene3D" id="3.30.470.30">
    <property type="entry name" value="DNA ligase/mRNA capping enzyme"/>
    <property type="match status" value="1"/>
</dbReference>
<dbReference type="InterPro" id="IPR004149">
    <property type="entry name" value="Znf_DNAligase_C4"/>
</dbReference>
<dbReference type="PIRSF" id="PIRSF001604">
    <property type="entry name" value="LigA"/>
    <property type="match status" value="1"/>
</dbReference>
<dbReference type="Gene3D" id="2.40.50.140">
    <property type="entry name" value="Nucleic acid-binding proteins"/>
    <property type="match status" value="1"/>
</dbReference>
<keyword evidence="9 15" id="KW-0460">Magnesium</keyword>
<evidence type="ECO:0000256" key="12">
    <source>
        <dbReference type="ARBA" id="ARBA00023211"/>
    </source>
</evidence>
<dbReference type="SMART" id="SM00278">
    <property type="entry name" value="HhH1"/>
    <property type="match status" value="3"/>
</dbReference>
<dbReference type="EC" id="6.5.1.2" evidence="2 15"/>
<dbReference type="InterPro" id="IPR018239">
    <property type="entry name" value="DNA_ligase_AS"/>
</dbReference>
<organism evidence="18 19">
    <name type="scientific">Rossellomorea vietnamensis</name>
    <dbReference type="NCBI Taxonomy" id="218284"/>
    <lineage>
        <taxon>Bacteria</taxon>
        <taxon>Bacillati</taxon>
        <taxon>Bacillota</taxon>
        <taxon>Bacilli</taxon>
        <taxon>Bacillales</taxon>
        <taxon>Bacillaceae</taxon>
        <taxon>Rossellomorea</taxon>
    </lineage>
</organism>
<dbReference type="GO" id="GO:0003677">
    <property type="term" value="F:DNA binding"/>
    <property type="evidence" value="ECO:0007669"/>
    <property type="project" value="InterPro"/>
</dbReference>
<dbReference type="AlphaFoldDB" id="A0A5D4K8E2"/>
<feature type="binding site" evidence="15">
    <location>
        <position position="170"/>
    </location>
    <ligand>
        <name>NAD(+)</name>
        <dbReference type="ChEBI" id="CHEBI:57540"/>
    </ligand>
</feature>
<dbReference type="SUPFAM" id="SSF47781">
    <property type="entry name" value="RuvA domain 2-like"/>
    <property type="match status" value="1"/>
</dbReference>
<evidence type="ECO:0000256" key="13">
    <source>
        <dbReference type="ARBA" id="ARBA00034005"/>
    </source>
</evidence>
<dbReference type="SUPFAM" id="SSF52113">
    <property type="entry name" value="BRCT domain"/>
    <property type="match status" value="1"/>
</dbReference>
<dbReference type="Pfam" id="PF14520">
    <property type="entry name" value="HHH_5"/>
    <property type="match status" value="1"/>
</dbReference>
<dbReference type="PROSITE" id="PS01055">
    <property type="entry name" value="DNA_LIGASE_N1"/>
    <property type="match status" value="1"/>
</dbReference>
<feature type="binding site" evidence="15">
    <location>
        <begin position="83"/>
        <end position="84"/>
    </location>
    <ligand>
        <name>NAD(+)</name>
        <dbReference type="ChEBI" id="CHEBI:57540"/>
    </ligand>
</feature>
<keyword evidence="7 15" id="KW-0227">DNA damage</keyword>
<comment type="cofactor">
    <cofactor evidence="15">
        <name>Mg(2+)</name>
        <dbReference type="ChEBI" id="CHEBI:18420"/>
    </cofactor>
    <cofactor evidence="15">
        <name>Mn(2+)</name>
        <dbReference type="ChEBI" id="CHEBI:29035"/>
    </cofactor>
</comment>
<keyword evidence="8 15" id="KW-0862">Zinc</keyword>
<dbReference type="InterPro" id="IPR001679">
    <property type="entry name" value="DNA_ligase"/>
</dbReference>
<dbReference type="InterPro" id="IPR012340">
    <property type="entry name" value="NA-bd_OB-fold"/>
</dbReference>
<evidence type="ECO:0000256" key="14">
    <source>
        <dbReference type="ARBA" id="ARBA00060881"/>
    </source>
</evidence>
<comment type="caution">
    <text evidence="18">The sequence shown here is derived from an EMBL/GenBank/DDBJ whole genome shotgun (WGS) entry which is preliminary data.</text>
</comment>
<evidence type="ECO:0000259" key="17">
    <source>
        <dbReference type="PROSITE" id="PS50172"/>
    </source>
</evidence>
<evidence type="ECO:0000256" key="9">
    <source>
        <dbReference type="ARBA" id="ARBA00022842"/>
    </source>
</evidence>